<feature type="compositionally biased region" description="Low complexity" evidence="1">
    <location>
        <begin position="280"/>
        <end position="295"/>
    </location>
</feature>
<dbReference type="OrthoDB" id="8117402at2759"/>
<evidence type="ECO:0000313" key="3">
    <source>
        <dbReference type="Proteomes" id="UP000738359"/>
    </source>
</evidence>
<dbReference type="Proteomes" id="UP000738359">
    <property type="component" value="Unassembled WGS sequence"/>
</dbReference>
<evidence type="ECO:0000313" key="2">
    <source>
        <dbReference type="EMBL" id="KAF9945500.1"/>
    </source>
</evidence>
<dbReference type="EMBL" id="JAAAHY010002068">
    <property type="protein sequence ID" value="KAF9945500.1"/>
    <property type="molecule type" value="Genomic_DNA"/>
</dbReference>
<name>A0A9P6ITM9_MORAP</name>
<organism evidence="2 3">
    <name type="scientific">Mortierella alpina</name>
    <name type="common">Oleaginous fungus</name>
    <name type="synonym">Mortierella renispora</name>
    <dbReference type="NCBI Taxonomy" id="64518"/>
    <lineage>
        <taxon>Eukaryota</taxon>
        <taxon>Fungi</taxon>
        <taxon>Fungi incertae sedis</taxon>
        <taxon>Mucoromycota</taxon>
        <taxon>Mortierellomycotina</taxon>
        <taxon>Mortierellomycetes</taxon>
        <taxon>Mortierellales</taxon>
        <taxon>Mortierellaceae</taxon>
        <taxon>Mortierella</taxon>
    </lineage>
</organism>
<feature type="region of interest" description="Disordered" evidence="1">
    <location>
        <begin position="277"/>
        <end position="326"/>
    </location>
</feature>
<sequence>NTSSNSNTVNHDFCLFEADENSFDYPLFAESIKLQQQHQHQQQQLALHQAAFAASGMASMFTPTTGNSGGNSGRDLCAGGVDSFGFDGLATFFNEVSHCSNIDQGTHDDAFCPVIAIGMDGTFTGIMAQHHQQHITVQSLVDTPYLDTPYETPYLGDFGLGNDECATATTTKALFGGCDVQPAGQSGGDTLMLFPAYGFDISAFEDVDSASYRSTIEPATLLMASPGTYHAVESSPAMSDIHESLSLPLVQKSPSPTGTFYEGSEDDSLVDVDDDENDLEVVSSSASASPSLSGSVFDEDGGDMEDDDQEDEDPDDDEFIPSRPLAAAVSGFKRKALASFASGRHHSDNEAPSSAAFKRTRPELASPYGGNAGPKKKRSKKASGNSKKKTASKRFSTKGNNGNNPCAPDTAEDDCSSSLSVDASASEIDTEWSAT</sequence>
<evidence type="ECO:0000256" key="1">
    <source>
        <dbReference type="SAM" id="MobiDB-lite"/>
    </source>
</evidence>
<feature type="compositionally biased region" description="Low complexity" evidence="1">
    <location>
        <begin position="416"/>
        <end position="426"/>
    </location>
</feature>
<proteinExistence type="predicted"/>
<keyword evidence="3" id="KW-1185">Reference proteome</keyword>
<comment type="caution">
    <text evidence="2">The sequence shown here is derived from an EMBL/GenBank/DDBJ whole genome shotgun (WGS) entry which is preliminary data.</text>
</comment>
<feature type="compositionally biased region" description="Acidic residues" evidence="1">
    <location>
        <begin position="297"/>
        <end position="319"/>
    </location>
</feature>
<feature type="non-terminal residue" evidence="2">
    <location>
        <position position="1"/>
    </location>
</feature>
<feature type="compositionally biased region" description="Basic residues" evidence="1">
    <location>
        <begin position="374"/>
        <end position="396"/>
    </location>
</feature>
<gene>
    <name evidence="2" type="ORF">BGZ70_003774</name>
</gene>
<accession>A0A9P6ITM9</accession>
<feature type="region of interest" description="Disordered" evidence="1">
    <location>
        <begin position="340"/>
        <end position="435"/>
    </location>
</feature>
<protein>
    <submittedName>
        <fullName evidence="2">Uncharacterized protein</fullName>
    </submittedName>
</protein>
<reference evidence="2" key="1">
    <citation type="journal article" date="2020" name="Fungal Divers.">
        <title>Resolving the Mortierellaceae phylogeny through synthesis of multi-gene phylogenetics and phylogenomics.</title>
        <authorList>
            <person name="Vandepol N."/>
            <person name="Liber J."/>
            <person name="Desiro A."/>
            <person name="Na H."/>
            <person name="Kennedy M."/>
            <person name="Barry K."/>
            <person name="Grigoriev I.V."/>
            <person name="Miller A.N."/>
            <person name="O'Donnell K."/>
            <person name="Stajich J.E."/>
            <person name="Bonito G."/>
        </authorList>
    </citation>
    <scope>NUCLEOTIDE SEQUENCE</scope>
    <source>
        <strain evidence="2">CK1249</strain>
    </source>
</reference>
<dbReference type="AlphaFoldDB" id="A0A9P6ITM9"/>